<dbReference type="EMBL" id="OV696689">
    <property type="protein sequence ID" value="CAH1261992.1"/>
    <property type="molecule type" value="Genomic_DNA"/>
</dbReference>
<evidence type="ECO:0000313" key="2">
    <source>
        <dbReference type="Proteomes" id="UP000838412"/>
    </source>
</evidence>
<name>A0A8J9ZR30_BRALA</name>
<proteinExistence type="predicted"/>
<protein>
    <submittedName>
        <fullName evidence="1">Hypp2491 protein</fullName>
    </submittedName>
</protein>
<organism evidence="1 2">
    <name type="scientific">Branchiostoma lanceolatum</name>
    <name type="common">Common lancelet</name>
    <name type="synonym">Amphioxus lanceolatum</name>
    <dbReference type="NCBI Taxonomy" id="7740"/>
    <lineage>
        <taxon>Eukaryota</taxon>
        <taxon>Metazoa</taxon>
        <taxon>Chordata</taxon>
        <taxon>Cephalochordata</taxon>
        <taxon>Leptocardii</taxon>
        <taxon>Amphioxiformes</taxon>
        <taxon>Branchiostomatidae</taxon>
        <taxon>Branchiostoma</taxon>
    </lineage>
</organism>
<sequence length="108" mass="12279">MSAGTFLSGSRPYPSAFANHIAIIRHLAARTEPPKVIMPVRPQAEWNLIMLLTNFGRNWYKTTKPYLWEYRDVAPGLVITGYLWYKITAAGYRSRRQKRLEAGASGGH</sequence>
<dbReference type="AlphaFoldDB" id="A0A8J9ZR30"/>
<dbReference type="OrthoDB" id="10375938at2759"/>
<reference evidence="1" key="1">
    <citation type="submission" date="2022-01" db="EMBL/GenBank/DDBJ databases">
        <authorList>
            <person name="Braso-Vives M."/>
        </authorList>
    </citation>
    <scope>NUCLEOTIDE SEQUENCE</scope>
</reference>
<accession>A0A8J9ZR30</accession>
<gene>
    <name evidence="1" type="primary">Hypp2491</name>
    <name evidence="1" type="ORF">BLAG_LOCUS17256</name>
</gene>
<keyword evidence="2" id="KW-1185">Reference proteome</keyword>
<evidence type="ECO:0000313" key="1">
    <source>
        <dbReference type="EMBL" id="CAH1261992.1"/>
    </source>
</evidence>
<dbReference type="Proteomes" id="UP000838412">
    <property type="component" value="Chromosome 4"/>
</dbReference>